<evidence type="ECO:0000313" key="2">
    <source>
        <dbReference type="Proteomes" id="UP000249754"/>
    </source>
</evidence>
<protein>
    <submittedName>
        <fullName evidence="1">Uncharacterized protein</fullName>
    </submittedName>
</protein>
<dbReference type="RefSeq" id="WP_111632112.1">
    <property type="nucleotide sequence ID" value="NZ_QLLR01000001.1"/>
</dbReference>
<dbReference type="Proteomes" id="UP000249754">
    <property type="component" value="Unassembled WGS sequence"/>
</dbReference>
<reference evidence="1 2" key="1">
    <citation type="submission" date="2018-06" db="EMBL/GenBank/DDBJ databases">
        <title>Genomic Encyclopedia of Archaeal and Bacterial Type Strains, Phase II (KMG-II): from individual species to whole genera.</title>
        <authorList>
            <person name="Goeker M."/>
        </authorList>
    </citation>
    <scope>NUCLEOTIDE SEQUENCE [LARGE SCALE GENOMIC DNA]</scope>
    <source>
        <strain evidence="1 2">DSM 14825</strain>
    </source>
</reference>
<name>A0A327T7V3_9SPHI</name>
<proteinExistence type="predicted"/>
<sequence>MRTLKINIEDDVYSILQPIATINLYKILHPKGSFEITRRRYTGEWKVLLQTNNSVTLPIAPIGKAIEENWVL</sequence>
<dbReference type="EMBL" id="QLLR01000001">
    <property type="protein sequence ID" value="RAJ37409.1"/>
    <property type="molecule type" value="Genomic_DNA"/>
</dbReference>
<evidence type="ECO:0000313" key="1">
    <source>
        <dbReference type="EMBL" id="RAJ37409.1"/>
    </source>
</evidence>
<organism evidence="1 2">
    <name type="scientific">Pedobacter cryoconitis</name>
    <dbReference type="NCBI Taxonomy" id="188932"/>
    <lineage>
        <taxon>Bacteria</taxon>
        <taxon>Pseudomonadati</taxon>
        <taxon>Bacteroidota</taxon>
        <taxon>Sphingobacteriia</taxon>
        <taxon>Sphingobacteriales</taxon>
        <taxon>Sphingobacteriaceae</taxon>
        <taxon>Pedobacter</taxon>
    </lineage>
</organism>
<dbReference type="AlphaFoldDB" id="A0A327T7V3"/>
<gene>
    <name evidence="1" type="ORF">LY11_00487</name>
</gene>
<dbReference type="STRING" id="188932.AY601_3013"/>
<comment type="caution">
    <text evidence="1">The sequence shown here is derived from an EMBL/GenBank/DDBJ whole genome shotgun (WGS) entry which is preliminary data.</text>
</comment>
<dbReference type="OrthoDB" id="770749at2"/>
<accession>A0A327T7V3</accession>